<proteinExistence type="predicted"/>
<reference evidence="1" key="1">
    <citation type="journal article" date="2018" name="Front. Microbiol.">
        <title>Beyond the Limits: tRNA Array Units in Mycobacterium Genomes.</title>
        <authorList>
            <person name="Morgado S.M."/>
            <person name="Vicente A.C."/>
        </authorList>
    </citation>
    <scope>NUCLEOTIDE SEQUENCE</scope>
    <source>
        <strain evidence="1">CBMA 213</strain>
        <plasmid evidence="1">pCBMA213_1</plasmid>
    </source>
</reference>
<gene>
    <name evidence="1" type="ORF">B5P44_p00357</name>
</gene>
<dbReference type="EMBL" id="MF600313">
    <property type="protein sequence ID" value="AVN58619.1"/>
    <property type="molecule type" value="Genomic_DNA"/>
</dbReference>
<sequence>MVGVDSTVRRSVTQLLAAGEIRLGATIVAVAFDSWVSRGWLVLEAAGAFDRRCAVVGLNGGVIASGLLDDVVVAGSPEYPDEQTPSVAHTLAAAAWDAQRTRESAERNRYGR</sequence>
<dbReference type="RefSeq" id="WP_155922042.1">
    <property type="nucleotide sequence ID" value="NZ_MF600313.1"/>
</dbReference>
<geneLocation type="plasmid" evidence="1">
    <name>pCBMA213_1</name>
</geneLocation>
<accession>A0A343VRU5</accession>
<dbReference type="AlphaFoldDB" id="A0A343VRU5"/>
<name>A0A343VRU5_9MYCO</name>
<organism evidence="1">
    <name type="scientific">Mycolicibacterium sp. CBMA 213</name>
    <dbReference type="NCBI Taxonomy" id="1968788"/>
    <lineage>
        <taxon>Bacteria</taxon>
        <taxon>Bacillati</taxon>
        <taxon>Actinomycetota</taxon>
        <taxon>Actinomycetes</taxon>
        <taxon>Mycobacteriales</taxon>
        <taxon>Mycobacteriaceae</taxon>
        <taxon>Mycolicibacterium</taxon>
    </lineage>
</organism>
<protein>
    <submittedName>
        <fullName evidence="1">Uncharacterized protein</fullName>
    </submittedName>
</protein>
<keyword evidence="1" id="KW-0614">Plasmid</keyword>
<evidence type="ECO:0000313" key="1">
    <source>
        <dbReference type="EMBL" id="AVN58619.1"/>
    </source>
</evidence>